<dbReference type="AlphaFoldDB" id="A0A0F9KQV9"/>
<sequence>MTLDKKKIEEIYAGVVAKEYGSSMARFEKYKEKAINDSSLKNGDIVLVFCCGTGLDFSHILKKIGKESKIIGVDFSSEMLKKAEEIIRKEKWENQKETLLY</sequence>
<dbReference type="InterPro" id="IPR029063">
    <property type="entry name" value="SAM-dependent_MTases_sf"/>
</dbReference>
<dbReference type="Gene3D" id="3.40.50.150">
    <property type="entry name" value="Vaccinia Virus protein VP39"/>
    <property type="match status" value="1"/>
</dbReference>
<accession>A0A0F9KQV9</accession>
<dbReference type="EMBL" id="LAZR01014367">
    <property type="protein sequence ID" value="KKM17800.1"/>
    <property type="molecule type" value="Genomic_DNA"/>
</dbReference>
<proteinExistence type="predicted"/>
<protein>
    <recommendedName>
        <fullName evidence="2">Methyltransferase domain-containing protein</fullName>
    </recommendedName>
</protein>
<reference evidence="1" key="1">
    <citation type="journal article" date="2015" name="Nature">
        <title>Complex archaea that bridge the gap between prokaryotes and eukaryotes.</title>
        <authorList>
            <person name="Spang A."/>
            <person name="Saw J.H."/>
            <person name="Jorgensen S.L."/>
            <person name="Zaremba-Niedzwiedzka K."/>
            <person name="Martijn J."/>
            <person name="Lind A.E."/>
            <person name="van Eijk R."/>
            <person name="Schleper C."/>
            <person name="Guy L."/>
            <person name="Ettema T.J."/>
        </authorList>
    </citation>
    <scope>NUCLEOTIDE SEQUENCE</scope>
</reference>
<evidence type="ECO:0008006" key="2">
    <source>
        <dbReference type="Google" id="ProtNLM"/>
    </source>
</evidence>
<dbReference type="SUPFAM" id="SSF53335">
    <property type="entry name" value="S-adenosyl-L-methionine-dependent methyltransferases"/>
    <property type="match status" value="1"/>
</dbReference>
<name>A0A0F9KQV9_9ZZZZ</name>
<dbReference type="CDD" id="cd02440">
    <property type="entry name" value="AdoMet_MTases"/>
    <property type="match status" value="1"/>
</dbReference>
<organism evidence="1">
    <name type="scientific">marine sediment metagenome</name>
    <dbReference type="NCBI Taxonomy" id="412755"/>
    <lineage>
        <taxon>unclassified sequences</taxon>
        <taxon>metagenomes</taxon>
        <taxon>ecological metagenomes</taxon>
    </lineage>
</organism>
<comment type="caution">
    <text evidence="1">The sequence shown here is derived from an EMBL/GenBank/DDBJ whole genome shotgun (WGS) entry which is preliminary data.</text>
</comment>
<evidence type="ECO:0000313" key="1">
    <source>
        <dbReference type="EMBL" id="KKM17800.1"/>
    </source>
</evidence>
<gene>
    <name evidence="1" type="ORF">LCGC14_1672130</name>
</gene>
<dbReference type="Pfam" id="PF01209">
    <property type="entry name" value="Ubie_methyltran"/>
    <property type="match status" value="1"/>
</dbReference>